<evidence type="ECO:0000313" key="20">
    <source>
        <dbReference type="EMBL" id="BDR53578.1"/>
    </source>
</evidence>
<evidence type="ECO:0000256" key="11">
    <source>
        <dbReference type="ARBA" id="ARBA00023004"/>
    </source>
</evidence>
<sequence length="463" mass="50615">MGQMGKEAADWRSGSFRTLTQRRKVHVTWNWYFLIELACVLVVSFAFSAAPLANRCLAALLIALPCGFYLSSILNRVYARPGAANMEQVSKTGARGWCFAGIALACTLAATWLNHIAILAQIFVIPQLFIAFAYLPALAIVTALNAGFGLMAFVGLRIFGLDLPSSLMLFAVTVVFSALIGKSFDVLAITNARNQQLLDQLERQQEMIKELSRQEGAAAERERVAREMHDTIAQSLASILALSRAARAEVSDDMLQATRHLTMISELSQTSLDDTRRMIAGSEPADLDGKDLLTALNRSLERATRESSIAVERDLLSQLPPLERRQEVALLRITQEAVTNVVHHAHASQVRLVLQVEGPQAHARLLLTIQDNGQGFDPGRVLDQRRQGQQAGHGYGLQDMHKRAYETGGQLSIESAPGEGTTITAVFPLGSAPADGLTSARGGAISPVVQDRQEKQEKKRRQQ</sequence>
<keyword evidence="16" id="KW-0175">Coiled coil</keyword>
<dbReference type="InterPro" id="IPR005467">
    <property type="entry name" value="His_kinase_dom"/>
</dbReference>
<evidence type="ECO:0000256" key="17">
    <source>
        <dbReference type="SAM" id="MobiDB-lite"/>
    </source>
</evidence>
<comment type="catalytic activity">
    <reaction evidence="1">
        <text>ATP + protein L-histidine = ADP + protein N-phospho-L-histidine.</text>
        <dbReference type="EC" id="2.7.13.3"/>
    </reaction>
</comment>
<dbReference type="Pfam" id="PF02518">
    <property type="entry name" value="HATPase_c"/>
    <property type="match status" value="1"/>
</dbReference>
<evidence type="ECO:0000256" key="2">
    <source>
        <dbReference type="ARBA" id="ARBA00001966"/>
    </source>
</evidence>
<evidence type="ECO:0000256" key="1">
    <source>
        <dbReference type="ARBA" id="ARBA00000085"/>
    </source>
</evidence>
<evidence type="ECO:0000313" key="21">
    <source>
        <dbReference type="Proteomes" id="UP001321766"/>
    </source>
</evidence>
<evidence type="ECO:0000256" key="15">
    <source>
        <dbReference type="ARBA" id="ARBA00030800"/>
    </source>
</evidence>
<feature type="transmembrane region" description="Helical" evidence="18">
    <location>
        <begin position="57"/>
        <end position="78"/>
    </location>
</feature>
<dbReference type="InterPro" id="IPR004358">
    <property type="entry name" value="Sig_transdc_His_kin-like_C"/>
</dbReference>
<organism evidence="20 21">
    <name type="scientific">Bombiscardovia nodaiensis</name>
    <dbReference type="NCBI Taxonomy" id="2932181"/>
    <lineage>
        <taxon>Bacteria</taxon>
        <taxon>Bacillati</taxon>
        <taxon>Actinomycetota</taxon>
        <taxon>Actinomycetes</taxon>
        <taxon>Bifidobacteriales</taxon>
        <taxon>Bifidobacteriaceae</taxon>
        <taxon>Bombiscardovia</taxon>
    </lineage>
</organism>
<dbReference type="EC" id="2.7.13.3" evidence="4"/>
<keyword evidence="8" id="KW-0808">Transferase</keyword>
<dbReference type="Pfam" id="PF07730">
    <property type="entry name" value="HisKA_3"/>
    <property type="match status" value="1"/>
</dbReference>
<keyword evidence="18" id="KW-0812">Transmembrane</keyword>
<keyword evidence="7" id="KW-0963">Cytoplasm</keyword>
<dbReference type="InterPro" id="IPR017205">
    <property type="entry name" value="Sig_transdc_His_kinase_ChrS"/>
</dbReference>
<evidence type="ECO:0000256" key="6">
    <source>
        <dbReference type="ARBA" id="ARBA00022485"/>
    </source>
</evidence>
<dbReference type="SUPFAM" id="SSF55874">
    <property type="entry name" value="ATPase domain of HSP90 chaperone/DNA topoisomerase II/histidine kinase"/>
    <property type="match status" value="1"/>
</dbReference>
<dbReference type="InterPro" id="IPR003594">
    <property type="entry name" value="HATPase_dom"/>
</dbReference>
<dbReference type="PANTHER" id="PTHR24421">
    <property type="entry name" value="NITRATE/NITRITE SENSOR PROTEIN NARX-RELATED"/>
    <property type="match status" value="1"/>
</dbReference>
<dbReference type="SMART" id="SM00387">
    <property type="entry name" value="HATPase_c"/>
    <property type="match status" value="1"/>
</dbReference>
<feature type="domain" description="Histidine kinase" evidence="19">
    <location>
        <begin position="223"/>
        <end position="431"/>
    </location>
</feature>
<dbReference type="InterPro" id="IPR011712">
    <property type="entry name" value="Sig_transdc_His_kin_sub3_dim/P"/>
</dbReference>
<keyword evidence="11" id="KW-0408">Iron</keyword>
<evidence type="ECO:0000256" key="3">
    <source>
        <dbReference type="ARBA" id="ARBA00004496"/>
    </source>
</evidence>
<dbReference type="PROSITE" id="PS50109">
    <property type="entry name" value="HIS_KIN"/>
    <property type="match status" value="1"/>
</dbReference>
<keyword evidence="12" id="KW-0902">Two-component regulatory system</keyword>
<evidence type="ECO:0000256" key="13">
    <source>
        <dbReference type="ARBA" id="ARBA00023014"/>
    </source>
</evidence>
<feature type="transmembrane region" description="Helical" evidence="18">
    <location>
        <begin position="99"/>
        <end position="123"/>
    </location>
</feature>
<evidence type="ECO:0000256" key="18">
    <source>
        <dbReference type="SAM" id="Phobius"/>
    </source>
</evidence>
<accession>A0ABM8B9T2</accession>
<evidence type="ECO:0000256" key="9">
    <source>
        <dbReference type="ARBA" id="ARBA00022723"/>
    </source>
</evidence>
<dbReference type="InterPro" id="IPR036890">
    <property type="entry name" value="HATPase_C_sf"/>
</dbReference>
<keyword evidence="18" id="KW-0472">Membrane</keyword>
<dbReference type="CDD" id="cd16917">
    <property type="entry name" value="HATPase_UhpB-NarQ-NarX-like"/>
    <property type="match status" value="1"/>
</dbReference>
<keyword evidence="9" id="KW-0479">Metal-binding</keyword>
<comment type="cofactor">
    <cofactor evidence="2">
        <name>[4Fe-4S] cluster</name>
        <dbReference type="ChEBI" id="CHEBI:49883"/>
    </cofactor>
</comment>
<feature type="transmembrane region" description="Helical" evidence="18">
    <location>
        <begin position="129"/>
        <end position="154"/>
    </location>
</feature>
<dbReference type="InterPro" id="IPR050482">
    <property type="entry name" value="Sensor_HK_TwoCompSys"/>
</dbReference>
<evidence type="ECO:0000256" key="12">
    <source>
        <dbReference type="ARBA" id="ARBA00023012"/>
    </source>
</evidence>
<feature type="transmembrane region" description="Helical" evidence="18">
    <location>
        <begin position="31"/>
        <end position="51"/>
    </location>
</feature>
<dbReference type="PRINTS" id="PR00344">
    <property type="entry name" value="BCTRLSENSOR"/>
</dbReference>
<feature type="transmembrane region" description="Helical" evidence="18">
    <location>
        <begin position="166"/>
        <end position="184"/>
    </location>
</feature>
<evidence type="ECO:0000256" key="7">
    <source>
        <dbReference type="ARBA" id="ARBA00022490"/>
    </source>
</evidence>
<evidence type="ECO:0000256" key="8">
    <source>
        <dbReference type="ARBA" id="ARBA00022679"/>
    </source>
</evidence>
<feature type="region of interest" description="Disordered" evidence="17">
    <location>
        <begin position="430"/>
        <end position="463"/>
    </location>
</feature>
<evidence type="ECO:0000256" key="16">
    <source>
        <dbReference type="SAM" id="Coils"/>
    </source>
</evidence>
<keyword evidence="13" id="KW-0411">Iron-sulfur</keyword>
<dbReference type="EMBL" id="AP026798">
    <property type="protein sequence ID" value="BDR53578.1"/>
    <property type="molecule type" value="Genomic_DNA"/>
</dbReference>
<dbReference type="PANTHER" id="PTHR24421:SF62">
    <property type="entry name" value="SENSORY TRANSDUCTION HISTIDINE KINASE"/>
    <property type="match status" value="1"/>
</dbReference>
<evidence type="ECO:0000256" key="10">
    <source>
        <dbReference type="ARBA" id="ARBA00022777"/>
    </source>
</evidence>
<name>A0ABM8B9T2_9BIFI</name>
<gene>
    <name evidence="20" type="ORF">KIM372_14850</name>
</gene>
<keyword evidence="21" id="KW-1185">Reference proteome</keyword>
<keyword evidence="10" id="KW-0418">Kinase</keyword>
<evidence type="ECO:0000259" key="19">
    <source>
        <dbReference type="PROSITE" id="PS50109"/>
    </source>
</evidence>
<keyword evidence="6" id="KW-0004">4Fe-4S</keyword>
<evidence type="ECO:0000256" key="5">
    <source>
        <dbReference type="ARBA" id="ARBA00017322"/>
    </source>
</evidence>
<evidence type="ECO:0000256" key="4">
    <source>
        <dbReference type="ARBA" id="ARBA00012438"/>
    </source>
</evidence>
<reference evidence="20 21" key="1">
    <citation type="journal article" date="2023" name="Microbiol. Spectr.">
        <title>Symbiosis of Carpenter Bees with Uncharacterized Lactic Acid Bacteria Showing NAD Auxotrophy.</title>
        <authorList>
            <person name="Kawasaki S."/>
            <person name="Ozawa K."/>
            <person name="Mori T."/>
            <person name="Yamamoto A."/>
            <person name="Ito M."/>
            <person name="Ohkuma M."/>
            <person name="Sakamoto M."/>
            <person name="Matsutani M."/>
        </authorList>
    </citation>
    <scope>NUCLEOTIDE SEQUENCE [LARGE SCALE GENOMIC DNA]</scope>
    <source>
        <strain evidence="20 21">Kim37-2</strain>
    </source>
</reference>
<protein>
    <recommendedName>
        <fullName evidence="5">Oxygen sensor histidine kinase NreB</fullName>
        <ecNumber evidence="4">2.7.13.3</ecNumber>
    </recommendedName>
    <alternativeName>
        <fullName evidence="15">Nitrogen regulation protein B</fullName>
    </alternativeName>
</protein>
<dbReference type="Proteomes" id="UP001321766">
    <property type="component" value="Chromosome"/>
</dbReference>
<dbReference type="PIRSF" id="PIRSF037434">
    <property type="entry name" value="STHK_ChrS"/>
    <property type="match status" value="1"/>
</dbReference>
<evidence type="ECO:0000256" key="14">
    <source>
        <dbReference type="ARBA" id="ARBA00024827"/>
    </source>
</evidence>
<feature type="coiled-coil region" evidence="16">
    <location>
        <begin position="187"/>
        <end position="221"/>
    </location>
</feature>
<dbReference type="Gene3D" id="3.30.565.10">
    <property type="entry name" value="Histidine kinase-like ATPase, C-terminal domain"/>
    <property type="match status" value="1"/>
</dbReference>
<proteinExistence type="predicted"/>
<comment type="function">
    <text evidence="14">Member of the two-component regulatory system NreB/NreC involved in the control of dissimilatory nitrate/nitrite reduction in response to oxygen. NreB functions as a direct oxygen sensor histidine kinase which is autophosphorylated, in the absence of oxygen, probably at the conserved histidine residue, and transfers its phosphate group probably to a conserved aspartate residue of NreC. NreB/NreC activates the expression of the nitrate (narGHJI) and nitrite (nir) reductase operons, as well as the putative nitrate transporter gene narT.</text>
</comment>
<comment type="subcellular location">
    <subcellularLocation>
        <location evidence="3">Cytoplasm</location>
    </subcellularLocation>
</comment>
<keyword evidence="18" id="KW-1133">Transmembrane helix</keyword>
<dbReference type="Gene3D" id="1.20.5.1930">
    <property type="match status" value="1"/>
</dbReference>